<accession>A0A699Z0T8</accession>
<dbReference type="EMBL" id="BLLF01000875">
    <property type="protein sequence ID" value="GFH15621.1"/>
    <property type="molecule type" value="Genomic_DNA"/>
</dbReference>
<sequence length="62" mass="6740">MTEWGGGQAGAGLWPDGAGHQRQPEPGVTYKHVKWGLRPTGMDLEAAWRMEGILGRGRGPNR</sequence>
<evidence type="ECO:0000256" key="1">
    <source>
        <dbReference type="SAM" id="MobiDB-lite"/>
    </source>
</evidence>
<evidence type="ECO:0000313" key="3">
    <source>
        <dbReference type="Proteomes" id="UP000485058"/>
    </source>
</evidence>
<organism evidence="2 3">
    <name type="scientific">Haematococcus lacustris</name>
    <name type="common">Green alga</name>
    <name type="synonym">Haematococcus pluvialis</name>
    <dbReference type="NCBI Taxonomy" id="44745"/>
    <lineage>
        <taxon>Eukaryota</taxon>
        <taxon>Viridiplantae</taxon>
        <taxon>Chlorophyta</taxon>
        <taxon>core chlorophytes</taxon>
        <taxon>Chlorophyceae</taxon>
        <taxon>CS clade</taxon>
        <taxon>Chlamydomonadales</taxon>
        <taxon>Haematococcaceae</taxon>
        <taxon>Haematococcus</taxon>
    </lineage>
</organism>
<feature type="compositionally biased region" description="Gly residues" evidence="1">
    <location>
        <begin position="1"/>
        <end position="10"/>
    </location>
</feature>
<dbReference type="Proteomes" id="UP000485058">
    <property type="component" value="Unassembled WGS sequence"/>
</dbReference>
<keyword evidence="3" id="KW-1185">Reference proteome</keyword>
<proteinExistence type="predicted"/>
<name>A0A699Z0T8_HAELA</name>
<reference evidence="2 3" key="1">
    <citation type="submission" date="2020-02" db="EMBL/GenBank/DDBJ databases">
        <title>Draft genome sequence of Haematococcus lacustris strain NIES-144.</title>
        <authorList>
            <person name="Morimoto D."/>
            <person name="Nakagawa S."/>
            <person name="Yoshida T."/>
            <person name="Sawayama S."/>
        </authorList>
    </citation>
    <scope>NUCLEOTIDE SEQUENCE [LARGE SCALE GENOMIC DNA]</scope>
    <source>
        <strain evidence="2 3">NIES-144</strain>
    </source>
</reference>
<comment type="caution">
    <text evidence="2">The sequence shown here is derived from an EMBL/GenBank/DDBJ whole genome shotgun (WGS) entry which is preliminary data.</text>
</comment>
<protein>
    <submittedName>
        <fullName evidence="2">Uncharacterized protein</fullName>
    </submittedName>
</protein>
<gene>
    <name evidence="2" type="ORF">HaLaN_11875</name>
</gene>
<dbReference type="AlphaFoldDB" id="A0A699Z0T8"/>
<evidence type="ECO:0000313" key="2">
    <source>
        <dbReference type="EMBL" id="GFH15621.1"/>
    </source>
</evidence>
<feature type="non-terminal residue" evidence="2">
    <location>
        <position position="62"/>
    </location>
</feature>
<feature type="region of interest" description="Disordered" evidence="1">
    <location>
        <begin position="1"/>
        <end position="26"/>
    </location>
</feature>